<dbReference type="AlphaFoldDB" id="A0A5D0RPA3"/>
<evidence type="ECO:0000256" key="7">
    <source>
        <dbReference type="PROSITE-ProRule" id="PRU00169"/>
    </source>
</evidence>
<dbReference type="SUPFAM" id="SSF46689">
    <property type="entry name" value="Homeodomain-like"/>
    <property type="match status" value="1"/>
</dbReference>
<organism evidence="10 11">
    <name type="scientific">Maritimibacter fusiformis</name>
    <dbReference type="NCBI Taxonomy" id="2603819"/>
    <lineage>
        <taxon>Bacteria</taxon>
        <taxon>Pseudomonadati</taxon>
        <taxon>Pseudomonadota</taxon>
        <taxon>Alphaproteobacteria</taxon>
        <taxon>Rhodobacterales</taxon>
        <taxon>Roseobacteraceae</taxon>
        <taxon>Maritimibacter</taxon>
    </lineage>
</organism>
<evidence type="ECO:0000259" key="8">
    <source>
        <dbReference type="PROSITE" id="PS50045"/>
    </source>
</evidence>
<feature type="domain" description="Sigma-54 factor interaction" evidence="8">
    <location>
        <begin position="144"/>
        <end position="342"/>
    </location>
</feature>
<dbReference type="FunFam" id="3.40.50.2300:FF:000018">
    <property type="entry name" value="DNA-binding transcriptional regulator NtrC"/>
    <property type="match status" value="1"/>
</dbReference>
<dbReference type="GO" id="GO:0000160">
    <property type="term" value="P:phosphorelay signal transduction system"/>
    <property type="evidence" value="ECO:0007669"/>
    <property type="project" value="UniProtKB-KW"/>
</dbReference>
<accession>A0A5D0RPA3</accession>
<name>A0A5D0RPA3_9RHOB</name>
<evidence type="ECO:0000256" key="2">
    <source>
        <dbReference type="ARBA" id="ARBA00022741"/>
    </source>
</evidence>
<keyword evidence="11" id="KW-1185">Reference proteome</keyword>
<dbReference type="Pfam" id="PF00072">
    <property type="entry name" value="Response_reg"/>
    <property type="match status" value="1"/>
</dbReference>
<dbReference type="InterPro" id="IPR002078">
    <property type="entry name" value="Sigma_54_int"/>
</dbReference>
<reference evidence="10 11" key="1">
    <citation type="submission" date="2019-08" db="EMBL/GenBank/DDBJ databases">
        <title>Identification of a novel species of the genus Boseongicola.</title>
        <authorList>
            <person name="Zhang X.-Q."/>
        </authorList>
    </citation>
    <scope>NUCLEOTIDE SEQUENCE [LARGE SCALE GENOMIC DNA]</scope>
    <source>
        <strain evidence="10 11">HY14</strain>
    </source>
</reference>
<feature type="modified residue" description="4-aspartylphosphate" evidence="7">
    <location>
        <position position="53"/>
    </location>
</feature>
<dbReference type="Gene3D" id="1.10.10.60">
    <property type="entry name" value="Homeodomain-like"/>
    <property type="match status" value="1"/>
</dbReference>
<dbReference type="Pfam" id="PF25601">
    <property type="entry name" value="AAA_lid_14"/>
    <property type="match status" value="1"/>
</dbReference>
<dbReference type="Gene3D" id="1.10.8.60">
    <property type="match status" value="1"/>
</dbReference>
<dbReference type="SUPFAM" id="SSF52172">
    <property type="entry name" value="CheY-like"/>
    <property type="match status" value="1"/>
</dbReference>
<dbReference type="Gene3D" id="3.40.50.300">
    <property type="entry name" value="P-loop containing nucleotide triphosphate hydrolases"/>
    <property type="match status" value="1"/>
</dbReference>
<dbReference type="Pfam" id="PF14532">
    <property type="entry name" value="Sigma54_activ_2"/>
    <property type="match status" value="1"/>
</dbReference>
<keyword evidence="2" id="KW-0547">Nucleotide-binding</keyword>
<dbReference type="InterPro" id="IPR027417">
    <property type="entry name" value="P-loop_NTPase"/>
</dbReference>
<dbReference type="PANTHER" id="PTHR32071:SF29">
    <property type="entry name" value="PHOSPHOGLYCERATE TRANSPORT SYSTEM TRANSCRIPTIONAL REGULATORY PROTEIN PGTA"/>
    <property type="match status" value="1"/>
</dbReference>
<evidence type="ECO:0000256" key="5">
    <source>
        <dbReference type="ARBA" id="ARBA00023015"/>
    </source>
</evidence>
<dbReference type="Pfam" id="PF02954">
    <property type="entry name" value="HTH_8"/>
    <property type="match status" value="1"/>
</dbReference>
<dbReference type="GO" id="GO:0006355">
    <property type="term" value="P:regulation of DNA-templated transcription"/>
    <property type="evidence" value="ECO:0007669"/>
    <property type="project" value="InterPro"/>
</dbReference>
<dbReference type="PRINTS" id="PR01590">
    <property type="entry name" value="HTHFIS"/>
</dbReference>
<dbReference type="RefSeq" id="WP_148376089.1">
    <property type="nucleotide sequence ID" value="NZ_VSIY01000003.1"/>
</dbReference>
<dbReference type="PROSITE" id="PS50110">
    <property type="entry name" value="RESPONSE_REGULATORY"/>
    <property type="match status" value="1"/>
</dbReference>
<dbReference type="SUPFAM" id="SSF52540">
    <property type="entry name" value="P-loop containing nucleoside triphosphate hydrolases"/>
    <property type="match status" value="1"/>
</dbReference>
<evidence type="ECO:0000256" key="3">
    <source>
        <dbReference type="ARBA" id="ARBA00022840"/>
    </source>
</evidence>
<dbReference type="EMBL" id="VSIY01000003">
    <property type="protein sequence ID" value="TYB82999.1"/>
    <property type="molecule type" value="Genomic_DNA"/>
</dbReference>
<evidence type="ECO:0000256" key="6">
    <source>
        <dbReference type="ARBA" id="ARBA00023163"/>
    </source>
</evidence>
<evidence type="ECO:0000259" key="9">
    <source>
        <dbReference type="PROSITE" id="PS50110"/>
    </source>
</evidence>
<sequence length="408" mass="44108">MSASVLLVDDDRAVREALGQTLELAGLKPVLAGSYIEAKDHIAPGFDGVVVSDIRMPGKDGFDLLAHVQTVDADLPVIFLTGEGDIPMAVRGMAAGAFEFLEKPCGPQDLLAVVEKALSRRARVLENRRLRRQAEQGDAAQRLLVGQSRQAEDLRAQARAAARTQAEVLILGEAGTGTSKLAEVIHLMSGAATRPFVKLPAPALTPGDVVRALGEAGTGTLFLDEICGLDPAAQFTLVELLDESGRARVIAGSTRDLEAAVAEGRMNADLYYRLDVMRVRIPPLRERAEDIPALFRHFVAQACEQAALPVPDIGPEVTARLMAQDWPGNSRSLMNAAMRFALGLSEAGESAEMGLVERMAQVERSLLIEALTRHRGAASETARALKLPRKTFYDKLARHGIRPEDYRR</sequence>
<evidence type="ECO:0000313" key="11">
    <source>
        <dbReference type="Proteomes" id="UP000322080"/>
    </source>
</evidence>
<evidence type="ECO:0000256" key="4">
    <source>
        <dbReference type="ARBA" id="ARBA00023012"/>
    </source>
</evidence>
<dbReference type="GO" id="GO:0005524">
    <property type="term" value="F:ATP binding"/>
    <property type="evidence" value="ECO:0007669"/>
    <property type="project" value="UniProtKB-KW"/>
</dbReference>
<evidence type="ECO:0000313" key="10">
    <source>
        <dbReference type="EMBL" id="TYB82999.1"/>
    </source>
</evidence>
<dbReference type="InterPro" id="IPR011006">
    <property type="entry name" value="CheY-like_superfamily"/>
</dbReference>
<dbReference type="InterPro" id="IPR058031">
    <property type="entry name" value="AAA_lid_NorR"/>
</dbReference>
<keyword evidence="6" id="KW-0804">Transcription</keyword>
<dbReference type="GO" id="GO:0043565">
    <property type="term" value="F:sequence-specific DNA binding"/>
    <property type="evidence" value="ECO:0007669"/>
    <property type="project" value="InterPro"/>
</dbReference>
<dbReference type="InterPro" id="IPR001789">
    <property type="entry name" value="Sig_transdc_resp-reg_receiver"/>
</dbReference>
<dbReference type="Gene3D" id="3.40.50.2300">
    <property type="match status" value="1"/>
</dbReference>
<dbReference type="InterPro" id="IPR009057">
    <property type="entry name" value="Homeodomain-like_sf"/>
</dbReference>
<dbReference type="CDD" id="cd00009">
    <property type="entry name" value="AAA"/>
    <property type="match status" value="1"/>
</dbReference>
<keyword evidence="5" id="KW-0805">Transcription regulation</keyword>
<dbReference type="CDD" id="cd17549">
    <property type="entry name" value="REC_DctD-like"/>
    <property type="match status" value="1"/>
</dbReference>
<comment type="caution">
    <text evidence="10">The sequence shown here is derived from an EMBL/GenBank/DDBJ whole genome shotgun (WGS) entry which is preliminary data.</text>
</comment>
<keyword evidence="4" id="KW-0902">Two-component regulatory system</keyword>
<keyword evidence="3" id="KW-0067">ATP-binding</keyword>
<evidence type="ECO:0000256" key="1">
    <source>
        <dbReference type="ARBA" id="ARBA00022553"/>
    </source>
</evidence>
<gene>
    <name evidence="10" type="ORF">FVF75_02100</name>
</gene>
<feature type="domain" description="Response regulatory" evidence="9">
    <location>
        <begin position="4"/>
        <end position="118"/>
    </location>
</feature>
<dbReference type="InterPro" id="IPR002197">
    <property type="entry name" value="HTH_Fis"/>
</dbReference>
<dbReference type="SMART" id="SM00448">
    <property type="entry name" value="REC"/>
    <property type="match status" value="1"/>
</dbReference>
<protein>
    <submittedName>
        <fullName evidence="10">Sigma-54-dependent Fis family transcriptional regulator</fullName>
    </submittedName>
</protein>
<keyword evidence="1 7" id="KW-0597">Phosphoprotein</keyword>
<dbReference type="PANTHER" id="PTHR32071">
    <property type="entry name" value="TRANSCRIPTIONAL REGULATORY PROTEIN"/>
    <property type="match status" value="1"/>
</dbReference>
<dbReference type="Proteomes" id="UP000322080">
    <property type="component" value="Unassembled WGS sequence"/>
</dbReference>
<dbReference type="PROSITE" id="PS50045">
    <property type="entry name" value="SIGMA54_INTERACT_4"/>
    <property type="match status" value="1"/>
</dbReference>
<proteinExistence type="predicted"/>